<dbReference type="EMBL" id="KZ303555">
    <property type="protein sequence ID" value="PIA12925.1"/>
    <property type="molecule type" value="Genomic_DNA"/>
</dbReference>
<evidence type="ECO:0000256" key="4">
    <source>
        <dbReference type="ARBA" id="ARBA00023172"/>
    </source>
</evidence>
<accession>A0A2G5B1P0</accession>
<evidence type="ECO:0000256" key="5">
    <source>
        <dbReference type="ARBA" id="ARBA00023204"/>
    </source>
</evidence>
<dbReference type="STRING" id="763665.A0A2G5B1P0"/>
<dbReference type="PANTHER" id="PTHR16140">
    <property type="entry name" value="NON-STRUCTURAL MAINTENANCE OF CHROMOSOMES ELEMENT 4"/>
    <property type="match status" value="1"/>
</dbReference>
<comment type="function">
    <text evidence="7">Component of the SMC5-SMC6 complex, that promotes sister chromatid alignment after DNA damage and facilitates double-stranded DNA breaks (DSBs) repair via homologous recombination between sister chromatids.</text>
</comment>
<keyword evidence="3 7" id="KW-0227">DNA damage</keyword>
<evidence type="ECO:0000256" key="2">
    <source>
        <dbReference type="ARBA" id="ARBA00008997"/>
    </source>
</evidence>
<protein>
    <recommendedName>
        <fullName evidence="7">Non-structural maintenance of chromosomes element 4</fullName>
    </recommendedName>
</protein>
<evidence type="ECO:0000256" key="7">
    <source>
        <dbReference type="RuleBase" id="RU365071"/>
    </source>
</evidence>
<evidence type="ECO:0000256" key="6">
    <source>
        <dbReference type="ARBA" id="ARBA00023242"/>
    </source>
</evidence>
<dbReference type="AlphaFoldDB" id="A0A2G5B1P0"/>
<dbReference type="GO" id="GO:0030915">
    <property type="term" value="C:Smc5-Smc6 complex"/>
    <property type="evidence" value="ECO:0007669"/>
    <property type="project" value="UniProtKB-UniRule"/>
</dbReference>
<dbReference type="GO" id="GO:0006281">
    <property type="term" value="P:DNA repair"/>
    <property type="evidence" value="ECO:0007669"/>
    <property type="project" value="UniProtKB-UniRule"/>
</dbReference>
<dbReference type="Proteomes" id="UP000242474">
    <property type="component" value="Unassembled WGS sequence"/>
</dbReference>
<comment type="subcellular location">
    <subcellularLocation>
        <location evidence="1 7">Nucleus</location>
    </subcellularLocation>
</comment>
<evidence type="ECO:0000259" key="9">
    <source>
        <dbReference type="Pfam" id="PF15412"/>
    </source>
</evidence>
<keyword evidence="11" id="KW-1185">Reference proteome</keyword>
<feature type="domain" description="Nse4/EID protein Nse3/MAGE-binding" evidence="9">
    <location>
        <begin position="63"/>
        <end position="103"/>
    </location>
</feature>
<name>A0A2G5B1P0_COERN</name>
<evidence type="ECO:0000256" key="1">
    <source>
        <dbReference type="ARBA" id="ARBA00004123"/>
    </source>
</evidence>
<dbReference type="InterPro" id="IPR027786">
    <property type="entry name" value="Nse4/EID"/>
</dbReference>
<comment type="subunit">
    <text evidence="7">Component of the SMC5-SMC6 complex.</text>
</comment>
<evidence type="ECO:0000256" key="3">
    <source>
        <dbReference type="ARBA" id="ARBA00022763"/>
    </source>
</evidence>
<organism evidence="10 11">
    <name type="scientific">Coemansia reversa (strain ATCC 12441 / NRRL 1564)</name>
    <dbReference type="NCBI Taxonomy" id="763665"/>
    <lineage>
        <taxon>Eukaryota</taxon>
        <taxon>Fungi</taxon>
        <taxon>Fungi incertae sedis</taxon>
        <taxon>Zoopagomycota</taxon>
        <taxon>Kickxellomycotina</taxon>
        <taxon>Kickxellomycetes</taxon>
        <taxon>Kickxellales</taxon>
        <taxon>Kickxellaceae</taxon>
        <taxon>Coemansia</taxon>
    </lineage>
</organism>
<dbReference type="InterPro" id="IPR014854">
    <property type="entry name" value="Nse4_C"/>
</dbReference>
<dbReference type="Pfam" id="PF08743">
    <property type="entry name" value="Nse4_C"/>
    <property type="match status" value="1"/>
</dbReference>
<evidence type="ECO:0000313" key="10">
    <source>
        <dbReference type="EMBL" id="PIA12925.1"/>
    </source>
</evidence>
<dbReference type="Pfam" id="PF15412">
    <property type="entry name" value="Nse4-Nse3_bdg"/>
    <property type="match status" value="1"/>
</dbReference>
<sequence>MDDSEQSILERRQLRHGYRSLLSDAAARKKEYLEDGGSLLLEDLDRANDLFSAVQGTAEGVLDSRFLVMSADIGARRAHMMRIDSAAFDSLEYVEKVREVLYGPGRNADEQQMAGAPPDWAAVGTVAARFSRQPPRLSYIFGPLMVAAKERRRAEGARRRERASLTGTQQALIETMAEGDVKRQENQTTKLVQRVHRLMVQTGPVNLFRLVINPDSFAQSVENIFYVSFLIRDGKAYIDDSSGQPIIEACEPPQQEDYQSGLTKKQLIFALDQPTWRTIVDTYAIDRCLIPPRRSKRDDAGLSQISSQVPV</sequence>
<dbReference type="PANTHER" id="PTHR16140:SF0">
    <property type="entry name" value="NON-STRUCTURAL MAINTENANCE OF CHROMOSOMES ELEMENT 4"/>
    <property type="match status" value="1"/>
</dbReference>
<dbReference type="InterPro" id="IPR029225">
    <property type="entry name" value="Nse4_Nse3-bd"/>
</dbReference>
<keyword evidence="6 7" id="KW-0539">Nucleus</keyword>
<comment type="similarity">
    <text evidence="2 7">Belongs to the NSE4 family.</text>
</comment>
<dbReference type="GO" id="GO:0005634">
    <property type="term" value="C:nucleus"/>
    <property type="evidence" value="ECO:0007669"/>
    <property type="project" value="UniProtKB-SubCell"/>
</dbReference>
<reference evidence="10 11" key="1">
    <citation type="journal article" date="2015" name="Genome Biol. Evol.">
        <title>Phylogenomic analyses indicate that early fungi evolved digesting cell walls of algal ancestors of land plants.</title>
        <authorList>
            <person name="Chang Y."/>
            <person name="Wang S."/>
            <person name="Sekimoto S."/>
            <person name="Aerts A.L."/>
            <person name="Choi C."/>
            <person name="Clum A."/>
            <person name="LaButti K.M."/>
            <person name="Lindquist E.A."/>
            <person name="Yee Ngan C."/>
            <person name="Ohm R.A."/>
            <person name="Salamov A.A."/>
            <person name="Grigoriev I.V."/>
            <person name="Spatafora J.W."/>
            <person name="Berbee M.L."/>
        </authorList>
    </citation>
    <scope>NUCLEOTIDE SEQUENCE [LARGE SCALE GENOMIC DNA]</scope>
    <source>
        <strain evidence="10 11">NRRL 1564</strain>
    </source>
</reference>
<evidence type="ECO:0000259" key="8">
    <source>
        <dbReference type="Pfam" id="PF08743"/>
    </source>
</evidence>
<dbReference type="GO" id="GO:0006310">
    <property type="term" value="P:DNA recombination"/>
    <property type="evidence" value="ECO:0007669"/>
    <property type="project" value="UniProtKB-UniRule"/>
</dbReference>
<proteinExistence type="inferred from homology"/>
<keyword evidence="4 7" id="KW-0233">DNA recombination</keyword>
<feature type="domain" description="Non-structural maintenance of chromosome element 4 C-terminal" evidence="8">
    <location>
        <begin position="204"/>
        <end position="290"/>
    </location>
</feature>
<gene>
    <name evidence="10" type="ORF">COEREDRAFT_83806</name>
</gene>
<keyword evidence="5 7" id="KW-0234">DNA repair</keyword>
<dbReference type="OrthoDB" id="361242at2759"/>
<evidence type="ECO:0000313" key="11">
    <source>
        <dbReference type="Proteomes" id="UP000242474"/>
    </source>
</evidence>